<feature type="region of interest" description="Disordered" evidence="1">
    <location>
        <begin position="1"/>
        <end position="22"/>
    </location>
</feature>
<dbReference type="PANTHER" id="PTHR23077:SF198">
    <property type="entry name" value="ATP-DEPENDENT ZINC METALLOPROTEASE FTSH"/>
    <property type="match status" value="1"/>
</dbReference>
<keyword evidence="4" id="KW-1185">Reference proteome</keyword>
<dbReference type="GO" id="GO:0005524">
    <property type="term" value="F:ATP binding"/>
    <property type="evidence" value="ECO:0007669"/>
    <property type="project" value="InterPro"/>
</dbReference>
<proteinExistence type="predicted"/>
<dbReference type="InterPro" id="IPR027417">
    <property type="entry name" value="P-loop_NTPase"/>
</dbReference>
<accession>A0A9N9C6M5</accession>
<feature type="region of interest" description="Disordered" evidence="1">
    <location>
        <begin position="165"/>
        <end position="185"/>
    </location>
</feature>
<evidence type="ECO:0000313" key="3">
    <source>
        <dbReference type="EMBL" id="CAG8588326.1"/>
    </source>
</evidence>
<evidence type="ECO:0000313" key="4">
    <source>
        <dbReference type="Proteomes" id="UP000789572"/>
    </source>
</evidence>
<dbReference type="Gene3D" id="1.10.8.60">
    <property type="match status" value="1"/>
</dbReference>
<evidence type="ECO:0000259" key="2">
    <source>
        <dbReference type="Pfam" id="PF00004"/>
    </source>
</evidence>
<dbReference type="Pfam" id="PF00004">
    <property type="entry name" value="AAA"/>
    <property type="match status" value="1"/>
</dbReference>
<organism evidence="3 4">
    <name type="scientific">Paraglomus occultum</name>
    <dbReference type="NCBI Taxonomy" id="144539"/>
    <lineage>
        <taxon>Eukaryota</taxon>
        <taxon>Fungi</taxon>
        <taxon>Fungi incertae sedis</taxon>
        <taxon>Mucoromycota</taxon>
        <taxon>Glomeromycotina</taxon>
        <taxon>Glomeromycetes</taxon>
        <taxon>Paraglomerales</taxon>
        <taxon>Paraglomeraceae</taxon>
        <taxon>Paraglomus</taxon>
    </lineage>
</organism>
<dbReference type="Proteomes" id="UP000789572">
    <property type="component" value="Unassembled WGS sequence"/>
</dbReference>
<feature type="domain" description="ATPase AAA-type core" evidence="2">
    <location>
        <begin position="2"/>
        <end position="72"/>
    </location>
</feature>
<dbReference type="Gene3D" id="3.40.50.300">
    <property type="entry name" value="P-loop containing nucleotide triphosphate hydrolases"/>
    <property type="match status" value="1"/>
</dbReference>
<dbReference type="AlphaFoldDB" id="A0A9N9C6M5"/>
<gene>
    <name evidence="3" type="ORF">POCULU_LOCUS6842</name>
</gene>
<dbReference type="EMBL" id="CAJVPJ010001368">
    <property type="protein sequence ID" value="CAG8588326.1"/>
    <property type="molecule type" value="Genomic_DNA"/>
</dbReference>
<name>A0A9N9C6M5_9GLOM</name>
<dbReference type="SUPFAM" id="SSF52540">
    <property type="entry name" value="P-loop containing nucleoside triphosphate hydrolases"/>
    <property type="match status" value="1"/>
</dbReference>
<dbReference type="PANTHER" id="PTHR23077">
    <property type="entry name" value="AAA-FAMILY ATPASE"/>
    <property type="match status" value="1"/>
</dbReference>
<reference evidence="3" key="1">
    <citation type="submission" date="2021-06" db="EMBL/GenBank/DDBJ databases">
        <authorList>
            <person name="Kallberg Y."/>
            <person name="Tangrot J."/>
            <person name="Rosling A."/>
        </authorList>
    </citation>
    <scope>NUCLEOTIDE SEQUENCE</scope>
    <source>
        <strain evidence="3">IA702</strain>
    </source>
</reference>
<protein>
    <submittedName>
        <fullName evidence="3">10037_t:CDS:1</fullName>
    </submittedName>
</protein>
<dbReference type="OrthoDB" id="2427229at2759"/>
<comment type="caution">
    <text evidence="3">The sequence shown here is derived from an EMBL/GenBank/DDBJ whole genome shotgun (WGS) entry which is preliminary data.</text>
</comment>
<evidence type="ECO:0000256" key="1">
    <source>
        <dbReference type="SAM" id="MobiDB-lite"/>
    </source>
</evidence>
<dbReference type="GO" id="GO:0016887">
    <property type="term" value="F:ATP hydrolysis activity"/>
    <property type="evidence" value="ECO:0007669"/>
    <property type="project" value="InterPro"/>
</dbReference>
<dbReference type="InterPro" id="IPR050168">
    <property type="entry name" value="AAA_ATPase_domain"/>
</dbReference>
<dbReference type="InterPro" id="IPR003959">
    <property type="entry name" value="ATPase_AAA_core"/>
</dbReference>
<sequence length="185" mass="20864">MVIDELDSVGIKDLSPGNSSSRDEVDGLLKMFDEINNKKLNIIVIGITNYPEALDPALVRPGRLGRRIEVGYPTDEEIDKLMDYLEKEMKGERGYKAKYSKEIKFGGLTLPAGQINTGFTLRDLEKFVGVCLAAKSGKNIQEIIPSSQDYEAELEKEMQKRIKETKFVRITPKPTPPTKEKEEEI</sequence>